<evidence type="ECO:0000256" key="6">
    <source>
        <dbReference type="SAM" id="Phobius"/>
    </source>
</evidence>
<dbReference type="PANTHER" id="PTHR30250">
    <property type="entry name" value="PST FAMILY PREDICTED COLANIC ACID TRANSPORTER"/>
    <property type="match status" value="1"/>
</dbReference>
<evidence type="ECO:0000256" key="5">
    <source>
        <dbReference type="ARBA" id="ARBA00023136"/>
    </source>
</evidence>
<feature type="transmembrane region" description="Helical" evidence="6">
    <location>
        <begin position="375"/>
        <end position="396"/>
    </location>
</feature>
<feature type="transmembrane region" description="Helical" evidence="6">
    <location>
        <begin position="408"/>
        <end position="428"/>
    </location>
</feature>
<dbReference type="PANTHER" id="PTHR30250:SF29">
    <property type="entry name" value="POLYSACCHARIDE BIOSYNTHESIS PROTEIN C-TERMINAL DOMAIN-CONTAINING PROTEIN"/>
    <property type="match status" value="1"/>
</dbReference>
<feature type="transmembrane region" description="Helical" evidence="6">
    <location>
        <begin position="51"/>
        <end position="77"/>
    </location>
</feature>
<feature type="transmembrane region" description="Helical" evidence="6">
    <location>
        <begin position="193"/>
        <end position="211"/>
    </location>
</feature>
<dbReference type="Proteomes" id="UP000564644">
    <property type="component" value="Unassembled WGS sequence"/>
</dbReference>
<feature type="transmembrane region" description="Helical" evidence="6">
    <location>
        <begin position="98"/>
        <end position="118"/>
    </location>
</feature>
<feature type="transmembrane region" description="Helical" evidence="6">
    <location>
        <begin position="501"/>
        <end position="524"/>
    </location>
</feature>
<dbReference type="PIRSF" id="PIRSF038958">
    <property type="entry name" value="PG_synth_SpoVB"/>
    <property type="match status" value="1"/>
</dbReference>
<proteinExistence type="predicted"/>
<comment type="subcellular location">
    <subcellularLocation>
        <location evidence="1">Cell membrane</location>
        <topology evidence="1">Multi-pass membrane protein</topology>
    </subcellularLocation>
</comment>
<keyword evidence="5 6" id="KW-0472">Membrane</keyword>
<gene>
    <name evidence="7" type="ORF">H7C18_20830</name>
</gene>
<dbReference type="InterPro" id="IPR024923">
    <property type="entry name" value="PG_synth_SpoVB"/>
</dbReference>
<name>A0A7X0VYW6_9BACL</name>
<organism evidence="7 8">
    <name type="scientific">Cohnella zeiphila</name>
    <dbReference type="NCBI Taxonomy" id="2761120"/>
    <lineage>
        <taxon>Bacteria</taxon>
        <taxon>Bacillati</taxon>
        <taxon>Bacillota</taxon>
        <taxon>Bacilli</taxon>
        <taxon>Bacillales</taxon>
        <taxon>Paenibacillaceae</taxon>
        <taxon>Cohnella</taxon>
    </lineage>
</organism>
<evidence type="ECO:0000256" key="4">
    <source>
        <dbReference type="ARBA" id="ARBA00022989"/>
    </source>
</evidence>
<protein>
    <submittedName>
        <fullName evidence="7">Oligosaccharide flippase family protein</fullName>
    </submittedName>
</protein>
<feature type="transmembrane region" description="Helical" evidence="6">
    <location>
        <begin position="434"/>
        <end position="452"/>
    </location>
</feature>
<dbReference type="InterPro" id="IPR050833">
    <property type="entry name" value="Poly_Biosynth_Transport"/>
</dbReference>
<dbReference type="InterPro" id="IPR002797">
    <property type="entry name" value="Polysacc_synth"/>
</dbReference>
<comment type="caution">
    <text evidence="7">The sequence shown here is derived from an EMBL/GenBank/DDBJ whole genome shotgun (WGS) entry which is preliminary data.</text>
</comment>
<evidence type="ECO:0000256" key="2">
    <source>
        <dbReference type="ARBA" id="ARBA00022475"/>
    </source>
</evidence>
<keyword evidence="4 6" id="KW-1133">Transmembrane helix</keyword>
<feature type="transmembrane region" description="Helical" evidence="6">
    <location>
        <begin position="12"/>
        <end position="31"/>
    </location>
</feature>
<keyword evidence="3 6" id="KW-0812">Transmembrane</keyword>
<evidence type="ECO:0000256" key="1">
    <source>
        <dbReference type="ARBA" id="ARBA00004651"/>
    </source>
</evidence>
<reference evidence="7 8" key="1">
    <citation type="submission" date="2020-08" db="EMBL/GenBank/DDBJ databases">
        <title>Cohnella phylogeny.</title>
        <authorList>
            <person name="Dunlap C."/>
        </authorList>
    </citation>
    <scope>NUCLEOTIDE SEQUENCE [LARGE SCALE GENOMIC DNA]</scope>
    <source>
        <strain evidence="7 8">CBP 2801</strain>
    </source>
</reference>
<dbReference type="EMBL" id="JACJVO010000026">
    <property type="protein sequence ID" value="MBB6733373.1"/>
    <property type="molecule type" value="Genomic_DNA"/>
</dbReference>
<sequence>MGTDKKRDGVPGLGQSAALLGGAALLSKLIGTMQKIPLQNLAGDRVFGLYSAVYSLAVMWMTLAAAGVPVAVSALVAERTARGDEEGARRVLRWSMSLLSASGLIAFGLLQWGADAFAEWMGAREAADAIRTSSLALLFAPMTAALRGYSQGRMDMLRPAVSQLSEQTARVAFMLVMLFWALGRNWSPGATAAAVHGGLAAGAAAGLAALLRMRRNGKTARAAVGAAAEVAAAAEPVSREKESRSALLRRIASVALPVAAASVVAPLFGLIDAFTLPRLLQSAGATAAEALASFGEYNRGIALLQLIVMAAGGASAALVPALTAARARGDSPGGQGQTALAMRIAWWFGGAAAVGLALLAVPVDVALFADGRGAAAMALLAFAALGGTLQAVSAALLQGLGDLRSPALNLAAAACVKAALNAALAPAFGISGAALAAIAAYAAAAALNALALRRRLPRPSGRANAARAAGRTALALAAMAAVVALLAQALGALTAGWPDRLAALFVTLACVACGALAFAAALVATGALEPRDWRSLPGLAGSRLDRWLTRLAPRSLRIVHHTPKG</sequence>
<dbReference type="GO" id="GO:0005886">
    <property type="term" value="C:plasma membrane"/>
    <property type="evidence" value="ECO:0007669"/>
    <property type="project" value="UniProtKB-SubCell"/>
</dbReference>
<dbReference type="RefSeq" id="WP_185131038.1">
    <property type="nucleotide sequence ID" value="NZ_JACJVO010000026.1"/>
</dbReference>
<dbReference type="AlphaFoldDB" id="A0A7X0VYW6"/>
<feature type="transmembrane region" description="Helical" evidence="6">
    <location>
        <begin position="473"/>
        <end position="495"/>
    </location>
</feature>
<evidence type="ECO:0000313" key="8">
    <source>
        <dbReference type="Proteomes" id="UP000564644"/>
    </source>
</evidence>
<accession>A0A7X0VYW6</accession>
<feature type="transmembrane region" description="Helical" evidence="6">
    <location>
        <begin position="251"/>
        <end position="271"/>
    </location>
</feature>
<keyword evidence="8" id="KW-1185">Reference proteome</keyword>
<evidence type="ECO:0000256" key="3">
    <source>
        <dbReference type="ARBA" id="ARBA00022692"/>
    </source>
</evidence>
<dbReference type="Pfam" id="PF01943">
    <property type="entry name" value="Polysacc_synt"/>
    <property type="match status" value="1"/>
</dbReference>
<keyword evidence="2" id="KW-1003">Cell membrane</keyword>
<evidence type="ECO:0000313" key="7">
    <source>
        <dbReference type="EMBL" id="MBB6733373.1"/>
    </source>
</evidence>
<feature type="transmembrane region" description="Helical" evidence="6">
    <location>
        <begin position="301"/>
        <end position="323"/>
    </location>
</feature>
<feature type="transmembrane region" description="Helical" evidence="6">
    <location>
        <begin position="344"/>
        <end position="369"/>
    </location>
</feature>